<evidence type="ECO:0000256" key="10">
    <source>
        <dbReference type="ARBA" id="ARBA00023237"/>
    </source>
</evidence>
<evidence type="ECO:0000313" key="16">
    <source>
        <dbReference type="Proteomes" id="UP000430404"/>
    </source>
</evidence>
<accession>A0A653K5Q9</accession>
<dbReference type="Proteomes" id="UP000430404">
    <property type="component" value="Unassembled WGS sequence"/>
</dbReference>
<dbReference type="Pfam" id="PF05662">
    <property type="entry name" value="YadA_stalk"/>
    <property type="match status" value="1"/>
</dbReference>
<sequence length="617" mass="62619">MKKTFQLSIIAAALMVSHAYAAPVWEGPTGTGSGLSNAIGGQTNYANVPSTANGIILGQLNDVDNTSIGMGYNSNAMGQNGFAAGTNNEATGDSSIAISAEAHARGESSIAVGSWINANDTQSTAVGTGINVNKANSVAVGNSQNVYDENATAVGGHSEVRGNQSSSFGDWAWASGGNGATAVGSQTWANAENAITIGYNAETGGQNAVRMGAESAGSGLNSVVIGSHATGTAENVVQLGSGSGGAVGATAGVPGTSIADDKNSVAIGYGSDTQGQGASSENTVSVGGLLGGAIRRITQVADGVDNMDAINVSQLKREIAKIGVGAQLIDHADTLLTTEKTERIAGDKDLADKLAVEIAARQQVVDDEAKERANADIALSTAIGNEAKLRAAADDAEKDARIAGDAATKAERIEVVNAERDARILAINNEATLRANADAQETADRIAGDTAERDARIAAITNEATLRADADTAEKNARIAGDAMTKAERIAAVNAERDARIAGDTALAQRIDAEAATRKAEVNRLDGRLNQASRRLDDIEKSAYRGVAITLAAQQAVPNIRSGQVAVFAGVGHFEGETAGSVGLVTSFFASRVSLSGSVGYAGGNEVGSRIGLSYAF</sequence>
<evidence type="ECO:0008006" key="17">
    <source>
        <dbReference type="Google" id="ProtNLM"/>
    </source>
</evidence>
<dbReference type="Pfam" id="PF03895">
    <property type="entry name" value="YadA_anchor"/>
    <property type="match status" value="1"/>
</dbReference>
<dbReference type="GO" id="GO:0009986">
    <property type="term" value="C:cell surface"/>
    <property type="evidence" value="ECO:0007669"/>
    <property type="project" value="UniProtKB-SubCell"/>
</dbReference>
<organism evidence="15 16">
    <name type="scientific">Acinetobacter proteolyticus</name>
    <dbReference type="NCBI Taxonomy" id="1776741"/>
    <lineage>
        <taxon>Bacteria</taxon>
        <taxon>Pseudomonadati</taxon>
        <taxon>Pseudomonadota</taxon>
        <taxon>Gammaproteobacteria</taxon>
        <taxon>Moraxellales</taxon>
        <taxon>Moraxellaceae</taxon>
        <taxon>Acinetobacter</taxon>
    </lineage>
</organism>
<feature type="domain" description="Trimeric autotransporter adhesin YadA-like head" evidence="13">
    <location>
        <begin position="177"/>
        <end position="201"/>
    </location>
</feature>
<keyword evidence="4" id="KW-0813">Transport</keyword>
<keyword evidence="6" id="KW-0812">Transmembrane</keyword>
<feature type="domain" description="Trimeric autotransporter adhesin YadA-like head" evidence="13">
    <location>
        <begin position="78"/>
        <end position="98"/>
    </location>
</feature>
<keyword evidence="7 11" id="KW-0732">Signal</keyword>
<evidence type="ECO:0000256" key="4">
    <source>
        <dbReference type="ARBA" id="ARBA00022448"/>
    </source>
</evidence>
<feature type="domain" description="Trimeric autotransporter adhesin YadA-like C-terminal membrane anchor" evidence="12">
    <location>
        <begin position="561"/>
        <end position="617"/>
    </location>
</feature>
<feature type="domain" description="Trimeric autotransporter adhesin YadA-like head" evidence="13">
    <location>
        <begin position="104"/>
        <end position="129"/>
    </location>
</feature>
<comment type="subcellular location">
    <subcellularLocation>
        <location evidence="2">Cell outer membrane</location>
    </subcellularLocation>
    <subcellularLocation>
        <location evidence="1">Cell surface</location>
    </subcellularLocation>
</comment>
<dbReference type="InterPro" id="IPR008635">
    <property type="entry name" value="Coiled_stalk_dom"/>
</dbReference>
<dbReference type="InterPro" id="IPR045584">
    <property type="entry name" value="Pilin-like"/>
</dbReference>
<dbReference type="CDD" id="cd12820">
    <property type="entry name" value="LbR_YadA-like"/>
    <property type="match status" value="1"/>
</dbReference>
<dbReference type="EMBL" id="CABWKZ010000021">
    <property type="protein sequence ID" value="VXA56094.1"/>
    <property type="molecule type" value="Genomic_DNA"/>
</dbReference>
<evidence type="ECO:0000256" key="11">
    <source>
        <dbReference type="SAM" id="SignalP"/>
    </source>
</evidence>
<keyword evidence="5" id="KW-1134">Transmembrane beta strand</keyword>
<evidence type="ECO:0000256" key="2">
    <source>
        <dbReference type="ARBA" id="ARBA00004442"/>
    </source>
</evidence>
<dbReference type="AlphaFoldDB" id="A0A653K5Q9"/>
<keyword evidence="10" id="KW-0998">Cell outer membrane</keyword>
<keyword evidence="8" id="KW-0653">Protein transport</keyword>
<evidence type="ECO:0000256" key="6">
    <source>
        <dbReference type="ARBA" id="ARBA00022692"/>
    </source>
</evidence>
<evidence type="ECO:0000256" key="1">
    <source>
        <dbReference type="ARBA" id="ARBA00004241"/>
    </source>
</evidence>
<dbReference type="GO" id="GO:0015031">
    <property type="term" value="P:protein transport"/>
    <property type="evidence" value="ECO:0007669"/>
    <property type="project" value="UniProtKB-KW"/>
</dbReference>
<evidence type="ECO:0000256" key="8">
    <source>
        <dbReference type="ARBA" id="ARBA00022927"/>
    </source>
</evidence>
<dbReference type="RefSeq" id="WP_159725363.1">
    <property type="nucleotide sequence ID" value="NZ_LR732744.1"/>
</dbReference>
<dbReference type="InterPro" id="IPR008640">
    <property type="entry name" value="Adhesin_Head_dom"/>
</dbReference>
<dbReference type="Pfam" id="PF05658">
    <property type="entry name" value="YadA_head"/>
    <property type="match status" value="4"/>
</dbReference>
<protein>
    <recommendedName>
        <fullName evidence="17">Adhesin</fullName>
    </recommendedName>
</protein>
<feature type="domain" description="Trimeric autotransporter adhesin YadA-like stalk" evidence="14">
    <location>
        <begin position="296"/>
        <end position="329"/>
    </location>
</feature>
<feature type="domain" description="Trimeric autotransporter adhesin YadA-like head" evidence="13">
    <location>
        <begin position="257"/>
        <end position="271"/>
    </location>
</feature>
<name>A0A653K5Q9_9GAMM</name>
<evidence type="ECO:0000256" key="3">
    <source>
        <dbReference type="ARBA" id="ARBA00005848"/>
    </source>
</evidence>
<evidence type="ECO:0000256" key="7">
    <source>
        <dbReference type="ARBA" id="ARBA00022729"/>
    </source>
</evidence>
<proteinExistence type="inferred from homology"/>
<dbReference type="InterPro" id="IPR011049">
    <property type="entry name" value="Serralysin-like_metalloprot_C"/>
</dbReference>
<gene>
    <name evidence="15" type="ORF">ACI8B_280019</name>
</gene>
<evidence type="ECO:0000256" key="9">
    <source>
        <dbReference type="ARBA" id="ARBA00023136"/>
    </source>
</evidence>
<comment type="similarity">
    <text evidence="3">Belongs to the autotransporter-2 (AT-2) (TC 1.B.40) family.</text>
</comment>
<feature type="signal peptide" evidence="11">
    <location>
        <begin position="1"/>
        <end position="21"/>
    </location>
</feature>
<dbReference type="SUPFAM" id="SSF101967">
    <property type="entry name" value="Adhesin YadA, collagen-binding domain"/>
    <property type="match status" value="2"/>
</dbReference>
<feature type="chain" id="PRO_5024871902" description="Adhesin" evidence="11">
    <location>
        <begin position="22"/>
        <end position="617"/>
    </location>
</feature>
<evidence type="ECO:0000313" key="15">
    <source>
        <dbReference type="EMBL" id="VXA56094.1"/>
    </source>
</evidence>
<dbReference type="InterPro" id="IPR005594">
    <property type="entry name" value="YadA_C"/>
</dbReference>
<keyword evidence="9" id="KW-0472">Membrane</keyword>
<dbReference type="Gene3D" id="3.30.1300.30">
    <property type="entry name" value="GSPII I/J protein-like"/>
    <property type="match status" value="1"/>
</dbReference>
<evidence type="ECO:0000259" key="12">
    <source>
        <dbReference type="Pfam" id="PF03895"/>
    </source>
</evidence>
<evidence type="ECO:0000259" key="14">
    <source>
        <dbReference type="Pfam" id="PF05662"/>
    </source>
</evidence>
<dbReference type="GO" id="GO:0009279">
    <property type="term" value="C:cell outer membrane"/>
    <property type="evidence" value="ECO:0007669"/>
    <property type="project" value="UniProtKB-SubCell"/>
</dbReference>
<dbReference type="SUPFAM" id="SSF54523">
    <property type="entry name" value="Pili subunits"/>
    <property type="match status" value="1"/>
</dbReference>
<evidence type="ECO:0000256" key="5">
    <source>
        <dbReference type="ARBA" id="ARBA00022452"/>
    </source>
</evidence>
<dbReference type="Gene3D" id="2.150.10.10">
    <property type="entry name" value="Serralysin-like metalloprotease, C-terminal"/>
    <property type="match status" value="2"/>
</dbReference>
<reference evidence="15 16" key="1">
    <citation type="submission" date="2019-10" db="EMBL/GenBank/DDBJ databases">
        <authorList>
            <person name="Karimi E."/>
        </authorList>
    </citation>
    <scope>NUCLEOTIDE SEQUENCE [LARGE SCALE GENOMIC DNA]</scope>
    <source>
        <strain evidence="15">Acinetobacter sp. 8BE</strain>
    </source>
</reference>
<evidence type="ECO:0000259" key="13">
    <source>
        <dbReference type="Pfam" id="PF05658"/>
    </source>
</evidence>